<evidence type="ECO:0000313" key="2">
    <source>
        <dbReference type="EMBL" id="AOR77886.1"/>
    </source>
</evidence>
<keyword evidence="3" id="KW-1185">Reference proteome</keyword>
<feature type="compositionally biased region" description="Polar residues" evidence="1">
    <location>
        <begin position="84"/>
        <end position="102"/>
    </location>
</feature>
<evidence type="ECO:0008006" key="4">
    <source>
        <dbReference type="Google" id="ProtNLM"/>
    </source>
</evidence>
<sequence length="120" mass="13111">MTQPHAPRSPRRSNADYRWTRARVHAFVAALARTGGVAAAAREVGMSRQSAYRLRARLGPQFAEVWDEGLAWGALFRQERQAAQGDTFTHKVTPQGDTSGAQGDTFALQGDTFGPKTAPR</sequence>
<gene>
    <name evidence="2" type="ORF">BES08_14840</name>
</gene>
<evidence type="ECO:0000256" key="1">
    <source>
        <dbReference type="SAM" id="MobiDB-lite"/>
    </source>
</evidence>
<accession>A0A1D8A6Z8</accession>
<proteinExistence type="predicted"/>
<evidence type="ECO:0000313" key="3">
    <source>
        <dbReference type="Proteomes" id="UP000094626"/>
    </source>
</evidence>
<feature type="region of interest" description="Disordered" evidence="1">
    <location>
        <begin position="84"/>
        <end position="120"/>
    </location>
</feature>
<dbReference type="Proteomes" id="UP000094626">
    <property type="component" value="Chromosome"/>
</dbReference>
<dbReference type="AlphaFoldDB" id="A0A1D8A6Z8"/>
<protein>
    <recommendedName>
        <fullName evidence="4">LysR family transcriptional regulator</fullName>
    </recommendedName>
</protein>
<organism evidence="2 3">
    <name type="scientific">Novosphingobium resinovorum</name>
    <dbReference type="NCBI Taxonomy" id="158500"/>
    <lineage>
        <taxon>Bacteria</taxon>
        <taxon>Pseudomonadati</taxon>
        <taxon>Pseudomonadota</taxon>
        <taxon>Alphaproteobacteria</taxon>
        <taxon>Sphingomonadales</taxon>
        <taxon>Sphingomonadaceae</taxon>
        <taxon>Novosphingobium</taxon>
    </lineage>
</organism>
<dbReference type="KEGG" id="nre:BES08_14840"/>
<name>A0A1D8A6Z8_9SPHN</name>
<dbReference type="EMBL" id="CP017075">
    <property type="protein sequence ID" value="AOR77886.1"/>
    <property type="molecule type" value="Genomic_DNA"/>
</dbReference>
<reference evidence="3" key="1">
    <citation type="journal article" date="2017" name="J. Biotechnol.">
        <title>Complete genome sequence of Novosphingobium resinovorum SA1, a versatile xenobiotic-degrading bacterium capable of utilizing sulfanilic acid.</title>
        <authorList>
            <person name="Hegedus B."/>
            <person name="Kos P.B."/>
            <person name="Balint B."/>
            <person name="Maroti G."/>
            <person name="Gan H.M."/>
            <person name="Perei K."/>
            <person name="Rakhely G."/>
        </authorList>
    </citation>
    <scope>NUCLEOTIDE SEQUENCE [LARGE SCALE GENOMIC DNA]</scope>
    <source>
        <strain evidence="3">SA1</strain>
    </source>
</reference>